<keyword evidence="3 8" id="KW-0694">RNA-binding</keyword>
<evidence type="ECO:0000256" key="9">
    <source>
        <dbReference type="RuleBase" id="RU003624"/>
    </source>
</evidence>
<dbReference type="PROSITE" id="PS50823">
    <property type="entry name" value="KH_TYPE_2"/>
    <property type="match status" value="1"/>
</dbReference>
<dbReference type="NCBIfam" id="TIGR01009">
    <property type="entry name" value="rpsC_bact"/>
    <property type="match status" value="1"/>
</dbReference>
<dbReference type="InterPro" id="IPR004087">
    <property type="entry name" value="KH_dom"/>
</dbReference>
<dbReference type="InterPro" id="IPR001351">
    <property type="entry name" value="Ribosomal_uS3_C"/>
</dbReference>
<evidence type="ECO:0000256" key="7">
    <source>
        <dbReference type="ARBA" id="ARBA00035257"/>
    </source>
</evidence>
<dbReference type="Pfam" id="PF00189">
    <property type="entry name" value="Ribosomal_S3_C"/>
    <property type="match status" value="1"/>
</dbReference>
<dbReference type="Gene3D" id="3.30.1140.32">
    <property type="entry name" value="Ribosomal protein S3, C-terminal domain"/>
    <property type="match status" value="1"/>
</dbReference>
<dbReference type="GO" id="GO:0019843">
    <property type="term" value="F:rRNA binding"/>
    <property type="evidence" value="ECO:0007669"/>
    <property type="project" value="UniProtKB-UniRule"/>
</dbReference>
<dbReference type="HAMAP" id="MF_01309_B">
    <property type="entry name" value="Ribosomal_uS3_B"/>
    <property type="match status" value="1"/>
</dbReference>
<dbReference type="InterPro" id="IPR005704">
    <property type="entry name" value="Ribosomal_uS3_bac-typ"/>
</dbReference>
<dbReference type="AlphaFoldDB" id="A0A1F5FHP7"/>
<proteinExistence type="inferred from homology"/>
<dbReference type="SUPFAM" id="SSF54821">
    <property type="entry name" value="Ribosomal protein S3 C-terminal domain"/>
    <property type="match status" value="1"/>
</dbReference>
<dbReference type="SUPFAM" id="SSF54814">
    <property type="entry name" value="Prokaryotic type KH domain (KH-domain type II)"/>
    <property type="match status" value="1"/>
</dbReference>
<reference evidence="11 12" key="1">
    <citation type="journal article" date="2016" name="Nat. Commun.">
        <title>Thousands of microbial genomes shed light on interconnected biogeochemical processes in an aquifer system.</title>
        <authorList>
            <person name="Anantharaman K."/>
            <person name="Brown C.T."/>
            <person name="Hug L.A."/>
            <person name="Sharon I."/>
            <person name="Castelle C.J."/>
            <person name="Probst A.J."/>
            <person name="Thomas B.C."/>
            <person name="Singh A."/>
            <person name="Wilkins M.J."/>
            <person name="Karaoz U."/>
            <person name="Brodie E.L."/>
            <person name="Williams K.H."/>
            <person name="Hubbard S.S."/>
            <person name="Banfield J.F."/>
        </authorList>
    </citation>
    <scope>NUCLEOTIDE SEQUENCE [LARGE SCALE GENOMIC DNA]</scope>
</reference>
<dbReference type="InterPro" id="IPR004044">
    <property type="entry name" value="KH_dom_type_2"/>
</dbReference>
<keyword evidence="2 8" id="KW-0699">rRNA-binding</keyword>
<comment type="function">
    <text evidence="6 8">Binds the lower part of the 30S subunit head. Binds mRNA in the 70S ribosome, positioning it for translation.</text>
</comment>
<dbReference type="GO" id="GO:0003735">
    <property type="term" value="F:structural constituent of ribosome"/>
    <property type="evidence" value="ECO:0007669"/>
    <property type="project" value="InterPro"/>
</dbReference>
<evidence type="ECO:0000313" key="11">
    <source>
        <dbReference type="EMBL" id="OGD79133.1"/>
    </source>
</evidence>
<dbReference type="InterPro" id="IPR057258">
    <property type="entry name" value="Ribosomal_uS3"/>
</dbReference>
<feature type="domain" description="KH type-2" evidence="10">
    <location>
        <begin position="39"/>
        <end position="113"/>
    </location>
</feature>
<organism evidence="11 12">
    <name type="scientific">Candidatus Collierbacteria bacterium RIFOXYB1_FULL_49_13</name>
    <dbReference type="NCBI Taxonomy" id="1817728"/>
    <lineage>
        <taxon>Bacteria</taxon>
        <taxon>Candidatus Collieribacteriota</taxon>
    </lineage>
</organism>
<dbReference type="GO" id="GO:0006412">
    <property type="term" value="P:translation"/>
    <property type="evidence" value="ECO:0007669"/>
    <property type="project" value="UniProtKB-UniRule"/>
</dbReference>
<sequence length="216" mass="24122">MGQKIHPTGFRIGILYGWQSLWYANKRQYPELLAEDTKIRAFLNKRLELAGVTDIQIKRSINAIDITLNVARPGVVIGRGGSNIDLLKKDLFKLIAKRGVNPPAINLHPQEVTQPDLSAKLVAERIAQQLEKRYPHRRAKDQAIERVMGAGAQGIKILFSGRINGAEIGRSEQYSQGKIPAQTLRADIDYAQIPALTRSGYVGVKVWIYKGEKATR</sequence>
<name>A0A1F5FHP7_9BACT</name>
<accession>A0A1F5FHP7</accession>
<evidence type="ECO:0000256" key="2">
    <source>
        <dbReference type="ARBA" id="ARBA00022730"/>
    </source>
</evidence>
<comment type="caution">
    <text evidence="11">The sequence shown here is derived from an EMBL/GenBank/DDBJ whole genome shotgun (WGS) entry which is preliminary data.</text>
</comment>
<keyword evidence="4 8" id="KW-0689">Ribosomal protein</keyword>
<evidence type="ECO:0000259" key="10">
    <source>
        <dbReference type="PROSITE" id="PS50823"/>
    </source>
</evidence>
<dbReference type="FunFam" id="3.30.300.20:FF:000001">
    <property type="entry name" value="30S ribosomal protein S3"/>
    <property type="match status" value="1"/>
</dbReference>
<dbReference type="GO" id="GO:0022627">
    <property type="term" value="C:cytosolic small ribosomal subunit"/>
    <property type="evidence" value="ECO:0007669"/>
    <property type="project" value="TreeGrafter"/>
</dbReference>
<dbReference type="CDD" id="cd02412">
    <property type="entry name" value="KH-II_30S_S3"/>
    <property type="match status" value="1"/>
</dbReference>
<protein>
    <recommendedName>
        <fullName evidence="7 8">Small ribosomal subunit protein uS3</fullName>
    </recommendedName>
</protein>
<comment type="similarity">
    <text evidence="1 8 9">Belongs to the universal ribosomal protein uS3 family.</text>
</comment>
<dbReference type="InterPro" id="IPR009019">
    <property type="entry name" value="KH_sf_prok-type"/>
</dbReference>
<dbReference type="PANTHER" id="PTHR11760">
    <property type="entry name" value="30S/40S RIBOSOMAL PROTEIN S3"/>
    <property type="match status" value="1"/>
</dbReference>
<dbReference type="Gene3D" id="3.30.300.20">
    <property type="match status" value="1"/>
</dbReference>
<dbReference type="Proteomes" id="UP000176682">
    <property type="component" value="Unassembled WGS sequence"/>
</dbReference>
<dbReference type="PANTHER" id="PTHR11760:SF19">
    <property type="entry name" value="SMALL RIBOSOMAL SUBUNIT PROTEIN US3C"/>
    <property type="match status" value="1"/>
</dbReference>
<dbReference type="EMBL" id="MFAM01000026">
    <property type="protein sequence ID" value="OGD79133.1"/>
    <property type="molecule type" value="Genomic_DNA"/>
</dbReference>
<evidence type="ECO:0000313" key="12">
    <source>
        <dbReference type="Proteomes" id="UP000176682"/>
    </source>
</evidence>
<dbReference type="InterPro" id="IPR015946">
    <property type="entry name" value="KH_dom-like_a/b"/>
</dbReference>
<evidence type="ECO:0000256" key="1">
    <source>
        <dbReference type="ARBA" id="ARBA00010761"/>
    </source>
</evidence>
<evidence type="ECO:0000256" key="8">
    <source>
        <dbReference type="HAMAP-Rule" id="MF_01309"/>
    </source>
</evidence>
<evidence type="ECO:0000256" key="4">
    <source>
        <dbReference type="ARBA" id="ARBA00022980"/>
    </source>
</evidence>
<dbReference type="InterPro" id="IPR018280">
    <property type="entry name" value="Ribosomal_uS3_CS"/>
</dbReference>
<dbReference type="Pfam" id="PF07650">
    <property type="entry name" value="KH_2"/>
    <property type="match status" value="1"/>
</dbReference>
<keyword evidence="5 8" id="KW-0687">Ribonucleoprotein</keyword>
<dbReference type="PROSITE" id="PS00548">
    <property type="entry name" value="RIBOSOMAL_S3"/>
    <property type="match status" value="1"/>
</dbReference>
<dbReference type="GO" id="GO:0003729">
    <property type="term" value="F:mRNA binding"/>
    <property type="evidence" value="ECO:0007669"/>
    <property type="project" value="UniProtKB-UniRule"/>
</dbReference>
<dbReference type="SMART" id="SM00322">
    <property type="entry name" value="KH"/>
    <property type="match status" value="1"/>
</dbReference>
<evidence type="ECO:0000256" key="5">
    <source>
        <dbReference type="ARBA" id="ARBA00023274"/>
    </source>
</evidence>
<dbReference type="InterPro" id="IPR036419">
    <property type="entry name" value="Ribosomal_S3_C_sf"/>
</dbReference>
<gene>
    <name evidence="8" type="primary">rpsC</name>
    <name evidence="11" type="ORF">A2368_01040</name>
</gene>
<comment type="subunit">
    <text evidence="8">Part of the 30S ribosomal subunit. Forms a tight complex with proteins S10 and S14.</text>
</comment>
<evidence type="ECO:0000256" key="6">
    <source>
        <dbReference type="ARBA" id="ARBA00024998"/>
    </source>
</evidence>
<evidence type="ECO:0000256" key="3">
    <source>
        <dbReference type="ARBA" id="ARBA00022884"/>
    </source>
</evidence>